<dbReference type="FunFam" id="3.30.70.1400:FF:000001">
    <property type="entry name" value="Aminomethyltransferase"/>
    <property type="match status" value="1"/>
</dbReference>
<dbReference type="PANTHER" id="PTHR43757:SF2">
    <property type="entry name" value="AMINOMETHYLTRANSFERASE, MITOCHONDRIAL"/>
    <property type="match status" value="1"/>
</dbReference>
<evidence type="ECO:0000256" key="3">
    <source>
        <dbReference type="ARBA" id="ARBA00022576"/>
    </source>
</evidence>
<keyword evidence="8" id="KW-0809">Transit peptide</keyword>
<organism evidence="11">
    <name type="scientific">Odontella aurita</name>
    <dbReference type="NCBI Taxonomy" id="265563"/>
    <lineage>
        <taxon>Eukaryota</taxon>
        <taxon>Sar</taxon>
        <taxon>Stramenopiles</taxon>
        <taxon>Ochrophyta</taxon>
        <taxon>Bacillariophyta</taxon>
        <taxon>Mediophyceae</taxon>
        <taxon>Biddulphiophycidae</taxon>
        <taxon>Eupodiscales</taxon>
        <taxon>Odontellaceae</taxon>
        <taxon>Odontella</taxon>
    </lineage>
</organism>
<dbReference type="GO" id="GO:0005960">
    <property type="term" value="C:glycine cleavage complex"/>
    <property type="evidence" value="ECO:0007669"/>
    <property type="project" value="InterPro"/>
</dbReference>
<dbReference type="FunFam" id="2.40.30.110:FF:000002">
    <property type="entry name" value="Aminomethyltransferase"/>
    <property type="match status" value="1"/>
</dbReference>
<protein>
    <recommendedName>
        <fullName evidence="2 8">Aminomethyltransferase</fullName>
        <ecNumber evidence="2 8">2.1.2.10</ecNumber>
    </recommendedName>
    <alternativeName>
        <fullName evidence="5 8">Glycine cleavage system T protein</fullName>
    </alternativeName>
</protein>
<proteinExistence type="inferred from homology"/>
<dbReference type="AlphaFoldDB" id="A0A7S4K6X5"/>
<comment type="catalytic activity">
    <reaction evidence="6 8">
        <text>N(6)-[(R)-S(8)-aminomethyldihydrolipoyl]-L-lysyl-[protein] + (6S)-5,6,7,8-tetrahydrofolate = N(6)-[(R)-dihydrolipoyl]-L-lysyl-[protein] + (6R)-5,10-methylene-5,6,7,8-tetrahydrofolate + NH4(+)</text>
        <dbReference type="Rhea" id="RHEA:16945"/>
        <dbReference type="Rhea" id="RHEA-COMP:10475"/>
        <dbReference type="Rhea" id="RHEA-COMP:10492"/>
        <dbReference type="ChEBI" id="CHEBI:15636"/>
        <dbReference type="ChEBI" id="CHEBI:28938"/>
        <dbReference type="ChEBI" id="CHEBI:57453"/>
        <dbReference type="ChEBI" id="CHEBI:83100"/>
        <dbReference type="ChEBI" id="CHEBI:83143"/>
        <dbReference type="EC" id="2.1.2.10"/>
    </reaction>
</comment>
<dbReference type="NCBIfam" id="TIGR00528">
    <property type="entry name" value="gcvT"/>
    <property type="match status" value="1"/>
</dbReference>
<dbReference type="Gene3D" id="3.30.70.1400">
    <property type="entry name" value="Aminomethyltransferase beta-barrel domains"/>
    <property type="match status" value="1"/>
</dbReference>
<name>A0A7S4K6X5_9STRA</name>
<dbReference type="NCBIfam" id="NF001567">
    <property type="entry name" value="PRK00389.1"/>
    <property type="match status" value="1"/>
</dbReference>
<dbReference type="Gene3D" id="4.10.1250.10">
    <property type="entry name" value="Aminomethyltransferase fragment"/>
    <property type="match status" value="1"/>
</dbReference>
<dbReference type="GO" id="GO:0004047">
    <property type="term" value="F:aminomethyltransferase activity"/>
    <property type="evidence" value="ECO:0007669"/>
    <property type="project" value="UniProtKB-EC"/>
</dbReference>
<dbReference type="GO" id="GO:0005739">
    <property type="term" value="C:mitochondrion"/>
    <property type="evidence" value="ECO:0007669"/>
    <property type="project" value="UniProtKB-SubCell"/>
</dbReference>
<dbReference type="GO" id="GO:0008483">
    <property type="term" value="F:transaminase activity"/>
    <property type="evidence" value="ECO:0007669"/>
    <property type="project" value="UniProtKB-KW"/>
</dbReference>
<evidence type="ECO:0000256" key="7">
    <source>
        <dbReference type="PIRSR" id="PIRSR006487-1"/>
    </source>
</evidence>
<gene>
    <name evidence="11" type="ORF">OAUR00152_LOCUS40273</name>
</gene>
<evidence type="ECO:0000256" key="4">
    <source>
        <dbReference type="ARBA" id="ARBA00022679"/>
    </source>
</evidence>
<dbReference type="GO" id="GO:0006546">
    <property type="term" value="P:glycine catabolic process"/>
    <property type="evidence" value="ECO:0007669"/>
    <property type="project" value="InterPro"/>
</dbReference>
<evidence type="ECO:0000256" key="1">
    <source>
        <dbReference type="ARBA" id="ARBA00008609"/>
    </source>
</evidence>
<keyword evidence="3 8" id="KW-0032">Aminotransferase</keyword>
<dbReference type="Pfam" id="PF08669">
    <property type="entry name" value="GCV_T_C"/>
    <property type="match status" value="1"/>
</dbReference>
<dbReference type="InterPro" id="IPR028896">
    <property type="entry name" value="GcvT/YgfZ/DmdA"/>
</dbReference>
<dbReference type="InterPro" id="IPR006222">
    <property type="entry name" value="GCVT_N"/>
</dbReference>
<feature type="binding site" evidence="7">
    <location>
        <position position="247"/>
    </location>
    <ligand>
        <name>substrate</name>
    </ligand>
</feature>
<dbReference type="InterPro" id="IPR013977">
    <property type="entry name" value="GcvT_C"/>
</dbReference>
<dbReference type="EC" id="2.1.2.10" evidence="2 8"/>
<evidence type="ECO:0000256" key="8">
    <source>
        <dbReference type="RuleBase" id="RU003981"/>
    </source>
</evidence>
<evidence type="ECO:0000259" key="9">
    <source>
        <dbReference type="Pfam" id="PF01571"/>
    </source>
</evidence>
<dbReference type="Gene3D" id="2.40.30.110">
    <property type="entry name" value="Aminomethyltransferase beta-barrel domains"/>
    <property type="match status" value="1"/>
</dbReference>
<accession>A0A7S4K6X5</accession>
<keyword evidence="4 8" id="KW-0808">Transferase</keyword>
<dbReference type="SUPFAM" id="SSF101790">
    <property type="entry name" value="Aminomethyltransferase beta-barrel domain"/>
    <property type="match status" value="1"/>
</dbReference>
<evidence type="ECO:0000256" key="2">
    <source>
        <dbReference type="ARBA" id="ARBA00012616"/>
    </source>
</evidence>
<comment type="subunit">
    <text evidence="8">The glycine cleavage system is composed of four proteins: P, T, L and H.</text>
</comment>
<feature type="domain" description="Aminomethyltransferase C-terminal" evidence="10">
    <location>
        <begin position="339"/>
        <end position="417"/>
    </location>
</feature>
<evidence type="ECO:0000259" key="10">
    <source>
        <dbReference type="Pfam" id="PF08669"/>
    </source>
</evidence>
<dbReference type="InterPro" id="IPR029043">
    <property type="entry name" value="GcvT/YgfZ_C"/>
</dbReference>
<dbReference type="Pfam" id="PF01571">
    <property type="entry name" value="GCV_T"/>
    <property type="match status" value="1"/>
</dbReference>
<dbReference type="PIRSF" id="PIRSF006487">
    <property type="entry name" value="GcvT"/>
    <property type="match status" value="1"/>
</dbReference>
<comment type="similarity">
    <text evidence="1 8">Belongs to the GcvT family.</text>
</comment>
<evidence type="ECO:0000256" key="5">
    <source>
        <dbReference type="ARBA" id="ARBA00031395"/>
    </source>
</evidence>
<evidence type="ECO:0000313" key="11">
    <source>
        <dbReference type="EMBL" id="CAE2285767.1"/>
    </source>
</evidence>
<dbReference type="InterPro" id="IPR006223">
    <property type="entry name" value="GcvT"/>
</dbReference>
<comment type="function">
    <text evidence="8">The glycine cleavage system catalyzes the degradation of glycine.</text>
</comment>
<dbReference type="InterPro" id="IPR027266">
    <property type="entry name" value="TrmE/GcvT-like"/>
</dbReference>
<comment type="subcellular location">
    <subcellularLocation>
        <location evidence="8">Mitochondrion</location>
    </subcellularLocation>
</comment>
<dbReference type="PANTHER" id="PTHR43757">
    <property type="entry name" value="AMINOMETHYLTRANSFERASE"/>
    <property type="match status" value="1"/>
</dbReference>
<dbReference type="Gene3D" id="3.30.1360.120">
    <property type="entry name" value="Probable tRNA modification gtpase trme, domain 1"/>
    <property type="match status" value="1"/>
</dbReference>
<evidence type="ECO:0000256" key="6">
    <source>
        <dbReference type="ARBA" id="ARBA00047665"/>
    </source>
</evidence>
<reference evidence="11" key="1">
    <citation type="submission" date="2021-01" db="EMBL/GenBank/DDBJ databases">
        <authorList>
            <person name="Corre E."/>
            <person name="Pelletier E."/>
            <person name="Niang G."/>
            <person name="Scheremetjew M."/>
            <person name="Finn R."/>
            <person name="Kale V."/>
            <person name="Holt S."/>
            <person name="Cochrane G."/>
            <person name="Meng A."/>
            <person name="Brown T."/>
            <person name="Cohen L."/>
        </authorList>
    </citation>
    <scope>NUCLEOTIDE SEQUENCE</scope>
    <source>
        <strain evidence="11">Isolate 1302-5</strain>
    </source>
</reference>
<dbReference type="SUPFAM" id="SSF103025">
    <property type="entry name" value="Folate-binding domain"/>
    <property type="match status" value="1"/>
</dbReference>
<sequence>MNAAVASARFLLNRSSASSRSAVDAAAKRSLAAAASSDDEPLVKTALNDLHRELGGEMVPFAGYELPVLYKGIENGGVMKEHLWCRADGKASLFDVSHMGQIRWHGKDRVAFLEKVVVGDIAGLSPGSGCLSLVINENGGIIDDTVITNAGDNVYMVVNGATKFGDMKHFQEQMDAFDGDVSMEYLEDSMQLLAVQGTGATEAVAKILPSGFDLVNMAFMTGTDVALDGVDGCRITRCGYTGEDGFEIAMPTEHAVSIAGKLLEDPSINPAGLGARDSLRLEAGLCLYGNDLDGNTTPTEGTLGWTMGGPGSRRREGGGTFLGAEHILTPEGKFRKVARKRVGIMGMKAPARGGAEIYDAAGENKIGTITSGTFSPCLKAPIAMGYVETKSAKAGTEVTLKIRNKMQKAEVTKMPFVESRYYRVPE</sequence>
<feature type="domain" description="GCVT N-terminal" evidence="9">
    <location>
        <begin position="48"/>
        <end position="307"/>
    </location>
</feature>
<keyword evidence="8" id="KW-0496">Mitochondrion</keyword>
<dbReference type="EMBL" id="HBKQ01058953">
    <property type="protein sequence ID" value="CAE2285767.1"/>
    <property type="molecule type" value="Transcribed_RNA"/>
</dbReference>